<accession>M3B3M2</accession>
<dbReference type="AlphaFoldDB" id="M3B3M2"/>
<reference evidence="3 4" key="1">
    <citation type="journal article" date="2012" name="PLoS Pathog.">
        <title>Diverse lifestyles and strategies of plant pathogenesis encoded in the genomes of eighteen Dothideomycetes fungi.</title>
        <authorList>
            <person name="Ohm R.A."/>
            <person name="Feau N."/>
            <person name="Henrissat B."/>
            <person name="Schoch C.L."/>
            <person name="Horwitz B.A."/>
            <person name="Barry K.W."/>
            <person name="Condon B.J."/>
            <person name="Copeland A.C."/>
            <person name="Dhillon B."/>
            <person name="Glaser F."/>
            <person name="Hesse C.N."/>
            <person name="Kosti I."/>
            <person name="LaButti K."/>
            <person name="Lindquist E.A."/>
            <person name="Lucas S."/>
            <person name="Salamov A.A."/>
            <person name="Bradshaw R.E."/>
            <person name="Ciuffetti L."/>
            <person name="Hamelin R.C."/>
            <person name="Kema G.H.J."/>
            <person name="Lawrence C."/>
            <person name="Scott J.A."/>
            <person name="Spatafora J.W."/>
            <person name="Turgeon B.G."/>
            <person name="de Wit P.J.G.M."/>
            <person name="Zhong S."/>
            <person name="Goodwin S.B."/>
            <person name="Grigoriev I.V."/>
        </authorList>
    </citation>
    <scope>NUCLEOTIDE SEQUENCE [LARGE SCALE GENOMIC DNA]</scope>
    <source>
        <strain evidence="3 4">SO2202</strain>
    </source>
</reference>
<feature type="domain" description="N,N-dimethylformamidase beta subunit-like C-terminal" evidence="2">
    <location>
        <begin position="315"/>
        <end position="764"/>
    </location>
</feature>
<dbReference type="Pfam" id="PF20254">
    <property type="entry name" value="DMFA2_C"/>
    <property type="match status" value="1"/>
</dbReference>
<keyword evidence="4" id="KW-1185">Reference proteome</keyword>
<gene>
    <name evidence="3" type="ORF">SEPMUDRAFT_148093</name>
</gene>
<dbReference type="STRING" id="692275.M3B3M2"/>
<dbReference type="HOGENOM" id="CLU_013754_0_0_1"/>
<dbReference type="InterPro" id="IPR046540">
    <property type="entry name" value="DMFA2_C"/>
</dbReference>
<dbReference type="OMA" id="GGRLMYM"/>
<dbReference type="GeneID" id="27901835"/>
<dbReference type="Proteomes" id="UP000016931">
    <property type="component" value="Unassembled WGS sequence"/>
</dbReference>
<dbReference type="RefSeq" id="XP_016762483.1">
    <property type="nucleotide sequence ID" value="XM_016904698.1"/>
</dbReference>
<evidence type="ECO:0000313" key="3">
    <source>
        <dbReference type="EMBL" id="EMF14362.1"/>
    </source>
</evidence>
<feature type="region of interest" description="Disordered" evidence="1">
    <location>
        <begin position="304"/>
        <end position="323"/>
    </location>
</feature>
<evidence type="ECO:0000259" key="2">
    <source>
        <dbReference type="Pfam" id="PF20254"/>
    </source>
</evidence>
<sequence>MEEKKKKNHHTMNLSQKPITDDIAPTTDEDEIIGYADPWIVSPGDLVNVKVSSTDAEYRWSLIRLINGLLPLPEAPPLRSEIIIPESSKTQQHGSFKLAAPGSYAVVDSWPLEGNNTVMEAGGRLSGVRLGFFVQPWMTECRHLQTLVSTLDVDSLAGFALFLDTSGQLCCIVGDGSTVQRQNTGIHLRRWRWSRISCTIKGRQVRLQVVPVSRLVEPAPASSVFENCAINEVKFAGNVPLTLAAGFFGFEQQATLKPDSCFSGKLDSFTLETQHSTAGDFSLWAQYDFAKDINSDRVVDTSGANRHGQLKNAPTRAVKGHDWDGSEPDWTKAKYGYGAIHFHDDDLDDADWPTDFTVTVPDDAVSGAYGVAVKGTSSGTEDIITFFVTPKHDRVTTRRGAPVAFVMPTFTYLAYANERMYDQDRASRLELAGGVSMRKDKHFARMNRRSDLGISMYDVHNDGSGGVFSSAKRPILNMRPDYINWAFHRPREFPADLLMLGFLEKHLGKGGYDVLTEHDLHLRGFSAVQHYNVLITGSHPEYPSLTELDVYAEYLKTGGSVMYLGGNGFYWCSETHPERPHRMEVRKGDQGCRSITLPAGERIHQINGAHGGLWRSRGRAAQVMFGVGSDACGSGPGVPYRVYQHVLQQKEFSWLWRDLQPDSSGNLLVGSEGFGGGASGDEIDRLDYDLGTPSNAVLLATANDHDDSFALFNEEAMFPMINTTASVCDKVRSDMVYYETSAGGAVFSVGSINWYCSLGWKAYDNDVAVLTRNVLDEFMRKGASKGEPKL</sequence>
<feature type="compositionally biased region" description="Basic residues" evidence="1">
    <location>
        <begin position="1"/>
        <end position="10"/>
    </location>
</feature>
<feature type="region of interest" description="Disordered" evidence="1">
    <location>
        <begin position="1"/>
        <end position="25"/>
    </location>
</feature>
<evidence type="ECO:0000313" key="4">
    <source>
        <dbReference type="Proteomes" id="UP000016931"/>
    </source>
</evidence>
<proteinExistence type="predicted"/>
<organism evidence="3 4">
    <name type="scientific">Sphaerulina musiva (strain SO2202)</name>
    <name type="common">Poplar stem canker fungus</name>
    <name type="synonym">Septoria musiva</name>
    <dbReference type="NCBI Taxonomy" id="692275"/>
    <lineage>
        <taxon>Eukaryota</taxon>
        <taxon>Fungi</taxon>
        <taxon>Dikarya</taxon>
        <taxon>Ascomycota</taxon>
        <taxon>Pezizomycotina</taxon>
        <taxon>Dothideomycetes</taxon>
        <taxon>Dothideomycetidae</taxon>
        <taxon>Mycosphaerellales</taxon>
        <taxon>Mycosphaerellaceae</taxon>
        <taxon>Sphaerulina</taxon>
    </lineage>
</organism>
<protein>
    <recommendedName>
        <fullName evidence="2">N,N-dimethylformamidase beta subunit-like C-terminal domain-containing protein</fullName>
    </recommendedName>
</protein>
<evidence type="ECO:0000256" key="1">
    <source>
        <dbReference type="SAM" id="MobiDB-lite"/>
    </source>
</evidence>
<name>M3B3M2_SPHMS</name>
<dbReference type="EMBL" id="KB456262">
    <property type="protein sequence ID" value="EMF14362.1"/>
    <property type="molecule type" value="Genomic_DNA"/>
</dbReference>
<dbReference type="eggNOG" id="ENOG502SHA1">
    <property type="taxonomic scope" value="Eukaryota"/>
</dbReference>
<dbReference type="OrthoDB" id="5287072at2759"/>